<protein>
    <submittedName>
        <fullName evidence="3">HtaA domain-containing protein</fullName>
    </submittedName>
</protein>
<dbReference type="InterPro" id="IPR027273">
    <property type="entry name" value="Neocarzinostatin-like"/>
</dbReference>
<dbReference type="Proteomes" id="UP000824005">
    <property type="component" value="Unassembled WGS sequence"/>
</dbReference>
<feature type="chain" id="PRO_5038417265" evidence="1">
    <location>
        <begin position="35"/>
        <end position="465"/>
    </location>
</feature>
<evidence type="ECO:0000313" key="4">
    <source>
        <dbReference type="Proteomes" id="UP000824005"/>
    </source>
</evidence>
<reference evidence="3" key="1">
    <citation type="journal article" date="2021" name="PeerJ">
        <title>Extensive microbial diversity within the chicken gut microbiome revealed by metagenomics and culture.</title>
        <authorList>
            <person name="Gilroy R."/>
            <person name="Ravi A."/>
            <person name="Getino M."/>
            <person name="Pursley I."/>
            <person name="Horton D.L."/>
            <person name="Alikhan N.F."/>
            <person name="Baker D."/>
            <person name="Gharbi K."/>
            <person name="Hall N."/>
            <person name="Watson M."/>
            <person name="Adriaenssens E.M."/>
            <person name="Foster-Nyarko E."/>
            <person name="Jarju S."/>
            <person name="Secka A."/>
            <person name="Antonio M."/>
            <person name="Oren A."/>
            <person name="Chaudhuri R.R."/>
            <person name="La Ragione R."/>
            <person name="Hildebrand F."/>
            <person name="Pallen M.J."/>
        </authorList>
    </citation>
    <scope>NUCLEOTIDE SEQUENCE</scope>
    <source>
        <strain evidence="3">ChiGjej1B1-98</strain>
    </source>
</reference>
<evidence type="ECO:0000256" key="1">
    <source>
        <dbReference type="SAM" id="SignalP"/>
    </source>
</evidence>
<comment type="caution">
    <text evidence="3">The sequence shown here is derived from an EMBL/GenBank/DDBJ whole genome shotgun (WGS) entry which is preliminary data.</text>
</comment>
<name>A0A9D1YY71_9MICO</name>
<dbReference type="AlphaFoldDB" id="A0A9D1YY71"/>
<feature type="domain" description="Htaa" evidence="2">
    <location>
        <begin position="44"/>
        <end position="203"/>
    </location>
</feature>
<accession>A0A9D1YY71</accession>
<evidence type="ECO:0000313" key="3">
    <source>
        <dbReference type="EMBL" id="HIY67392.1"/>
    </source>
</evidence>
<evidence type="ECO:0000259" key="2">
    <source>
        <dbReference type="Pfam" id="PF04213"/>
    </source>
</evidence>
<dbReference type="EMBL" id="DXDC01000427">
    <property type="protein sequence ID" value="HIY67392.1"/>
    <property type="molecule type" value="Genomic_DNA"/>
</dbReference>
<keyword evidence="1" id="KW-0732">Signal</keyword>
<dbReference type="InterPro" id="IPR007331">
    <property type="entry name" value="Htaa"/>
</dbReference>
<reference evidence="3" key="2">
    <citation type="submission" date="2021-04" db="EMBL/GenBank/DDBJ databases">
        <authorList>
            <person name="Gilroy R."/>
        </authorList>
    </citation>
    <scope>NUCLEOTIDE SEQUENCE</scope>
    <source>
        <strain evidence="3">ChiGjej1B1-98</strain>
    </source>
</reference>
<dbReference type="SUPFAM" id="SSF49319">
    <property type="entry name" value="Actinoxanthin-like"/>
    <property type="match status" value="1"/>
</dbReference>
<feature type="non-terminal residue" evidence="3">
    <location>
        <position position="465"/>
    </location>
</feature>
<organism evidence="3 4">
    <name type="scientific">Candidatus Agrococcus pullicola</name>
    <dbReference type="NCBI Taxonomy" id="2838429"/>
    <lineage>
        <taxon>Bacteria</taxon>
        <taxon>Bacillati</taxon>
        <taxon>Actinomycetota</taxon>
        <taxon>Actinomycetes</taxon>
        <taxon>Micrococcales</taxon>
        <taxon>Microbacteriaceae</taxon>
        <taxon>Agrococcus</taxon>
    </lineage>
</organism>
<gene>
    <name evidence="3" type="ORF">H9830_14085</name>
</gene>
<feature type="signal peptide" evidence="1">
    <location>
        <begin position="1"/>
        <end position="34"/>
    </location>
</feature>
<proteinExistence type="predicted"/>
<sequence length="465" mass="49161">MSDRKRGRRFLAMTVSTLLASAGIAGVGAVAANAAEVEADPAETTLSWGIKNSFLNYINGPIANGSVTVSGNIVDNSAPFQFTSGTGTVDPDAQAANITFDGTVHFEGHDYGDGAILDLAFSNIRVDTSAGTLYADVEGREFVDTSTLGPWFSHEDVALAQLADTSWDGNTFTAGSATITETGADAFGGFYLPGSEMDGLSLTVVPQEAPEEPIWDPQLTVSPSTDLDPEGQTVTVNGSGYNPDQAIYVFLCADTDLPTNLFQHALGCTAGSQQLTPDADGAFEIDFDVSQLDEAPTSVFTTANHTAMADRTLDAKAPLEFADAVEEPEPQTPSVSLDVTEVPEERVDIGITGTGFGDVQALPGQTEPHVYFTVVEQGSDLSNVGESDTAISAAIDEDGDLSDVLSVPAEELDQTAEYEVISWPSRSFPTEENLFTRDDVAIDWATLFPEDVTDPDPTEPEEPTE</sequence>
<dbReference type="Pfam" id="PF04213">
    <property type="entry name" value="HtaA"/>
    <property type="match status" value="1"/>
</dbReference>
<dbReference type="Gene3D" id="2.60.40.230">
    <property type="entry name" value="Neocarzinostatin-like"/>
    <property type="match status" value="1"/>
</dbReference>